<evidence type="ECO:0000256" key="1">
    <source>
        <dbReference type="SAM" id="Phobius"/>
    </source>
</evidence>
<evidence type="ECO:0000313" key="3">
    <source>
        <dbReference type="Proteomes" id="UP000466864"/>
    </source>
</evidence>
<reference evidence="2 3" key="1">
    <citation type="submission" date="2019-08" db="EMBL/GenBank/DDBJ databases">
        <title>In-depth cultivation of the pig gut microbiome towards novel bacterial diversity and tailored functional studies.</title>
        <authorList>
            <person name="Wylensek D."/>
            <person name="Hitch T.C.A."/>
            <person name="Clavel T."/>
        </authorList>
    </citation>
    <scope>NUCLEOTIDE SEQUENCE [LARGE SCALE GENOMIC DNA]</scope>
    <source>
        <strain evidence="2 3">Oil+RF-744-WCA-WT-13</strain>
    </source>
</reference>
<dbReference type="AlphaFoldDB" id="A0A7X2TNU3"/>
<comment type="caution">
    <text evidence="2">The sequence shown here is derived from an EMBL/GenBank/DDBJ whole genome shotgun (WGS) entry which is preliminary data.</text>
</comment>
<protein>
    <submittedName>
        <fullName evidence="2">Uncharacterized protein</fullName>
    </submittedName>
</protein>
<name>A0A7X2TNU3_9FIRM</name>
<keyword evidence="3" id="KW-1185">Reference proteome</keyword>
<dbReference type="EMBL" id="VUMV01000003">
    <property type="protein sequence ID" value="MST81925.1"/>
    <property type="molecule type" value="Genomic_DNA"/>
</dbReference>
<sequence length="363" mass="40773">MNGSTSTETLPLRVKNLTPGTRVTAEFRFINERSDCYIEVRTAFAPLTVYVNGEEEYSFGEADERPSYMKDPGTAIHMVPVDETGEVTITLQYTSPNTRSSVSIPQLLVSNQSGLVRYHMITMMGLMAGSTIMMLAGMIVIFVSLIVIHMDRSGVLLLWLGAFMALTGLWGFSNCDMALFLINDPNLWYVVSYISFFSLALPLELLRENSVKFHQKKPLLALRFFLMASMLACIILQMTGTGMFTQSTRLYQILIPVSIFSFTVAVIAEAIRYKNKAGMLWVGPMLILSVACILEIIHYSDSIVYSSSTYFIFGGMIFCVFMSLIGGLQIRKSIQVSRREKEQESAPVIRNASNFFFINIFLH</sequence>
<feature type="transmembrane region" description="Helical" evidence="1">
    <location>
        <begin position="218"/>
        <end position="238"/>
    </location>
</feature>
<feature type="transmembrane region" description="Helical" evidence="1">
    <location>
        <begin position="155"/>
        <end position="172"/>
    </location>
</feature>
<organism evidence="2 3">
    <name type="scientific">Bilifractor porci</name>
    <dbReference type="NCBI Taxonomy" id="2606636"/>
    <lineage>
        <taxon>Bacteria</taxon>
        <taxon>Bacillati</taxon>
        <taxon>Bacillota</taxon>
        <taxon>Clostridia</taxon>
        <taxon>Lachnospirales</taxon>
        <taxon>Lachnospiraceae</taxon>
        <taxon>Bilifractor</taxon>
    </lineage>
</organism>
<feature type="transmembrane region" description="Helical" evidence="1">
    <location>
        <begin position="187"/>
        <end position="206"/>
    </location>
</feature>
<proteinExistence type="predicted"/>
<keyword evidence="1" id="KW-0812">Transmembrane</keyword>
<dbReference type="RefSeq" id="WP_154457826.1">
    <property type="nucleotide sequence ID" value="NZ_VUMV01000003.1"/>
</dbReference>
<feature type="transmembrane region" description="Helical" evidence="1">
    <location>
        <begin position="120"/>
        <end position="148"/>
    </location>
</feature>
<keyword evidence="1" id="KW-1133">Transmembrane helix</keyword>
<feature type="transmembrane region" description="Helical" evidence="1">
    <location>
        <begin position="278"/>
        <end position="298"/>
    </location>
</feature>
<evidence type="ECO:0000313" key="2">
    <source>
        <dbReference type="EMBL" id="MST81925.1"/>
    </source>
</evidence>
<keyword evidence="1" id="KW-0472">Membrane</keyword>
<feature type="transmembrane region" description="Helical" evidence="1">
    <location>
        <begin position="250"/>
        <end position="271"/>
    </location>
</feature>
<accession>A0A7X2TNU3</accession>
<gene>
    <name evidence="2" type="ORF">FYJ60_06310</name>
</gene>
<feature type="transmembrane region" description="Helical" evidence="1">
    <location>
        <begin position="310"/>
        <end position="330"/>
    </location>
</feature>
<dbReference type="Proteomes" id="UP000466864">
    <property type="component" value="Unassembled WGS sequence"/>
</dbReference>